<evidence type="ECO:0000256" key="3">
    <source>
        <dbReference type="ARBA" id="ARBA00022692"/>
    </source>
</evidence>
<gene>
    <name evidence="8" type="ORF">PEVE_00032976</name>
</gene>
<evidence type="ECO:0000313" key="9">
    <source>
        <dbReference type="Proteomes" id="UP001159427"/>
    </source>
</evidence>
<feature type="transmembrane region" description="Helical" evidence="6">
    <location>
        <begin position="208"/>
        <end position="229"/>
    </location>
</feature>
<accession>A0ABN8SYL8</accession>
<keyword evidence="3 6" id="KW-0812">Transmembrane</keyword>
<dbReference type="PANTHER" id="PTHR21324">
    <property type="entry name" value="FASTING-INDUCIBLE INTEGRAL MEMBRANE PROTEIN TM6P1-RELATED"/>
    <property type="match status" value="1"/>
</dbReference>
<evidence type="ECO:0000259" key="7">
    <source>
        <dbReference type="Pfam" id="PF10277"/>
    </source>
</evidence>
<feature type="transmembrane region" description="Helical" evidence="6">
    <location>
        <begin position="59"/>
        <end position="80"/>
    </location>
</feature>
<comment type="subcellular location">
    <subcellularLocation>
        <location evidence="1">Endomembrane system</location>
        <topology evidence="1">Multi-pass membrane protein</topology>
    </subcellularLocation>
</comment>
<evidence type="ECO:0000256" key="5">
    <source>
        <dbReference type="ARBA" id="ARBA00023136"/>
    </source>
</evidence>
<feature type="transmembrane region" description="Helical" evidence="6">
    <location>
        <begin position="133"/>
        <end position="152"/>
    </location>
</feature>
<feature type="transmembrane region" description="Helical" evidence="6">
    <location>
        <begin position="173"/>
        <end position="196"/>
    </location>
</feature>
<reference evidence="8 9" key="1">
    <citation type="submission" date="2022-05" db="EMBL/GenBank/DDBJ databases">
        <authorList>
            <consortium name="Genoscope - CEA"/>
            <person name="William W."/>
        </authorList>
    </citation>
    <scope>NUCLEOTIDE SEQUENCE [LARGE SCALE GENOMIC DNA]</scope>
</reference>
<comment type="similarity">
    <text evidence="2">Belongs to the DRAM/TMEM150 family.</text>
</comment>
<evidence type="ECO:0000313" key="8">
    <source>
        <dbReference type="EMBL" id="CAH3196576.1"/>
    </source>
</evidence>
<evidence type="ECO:0000256" key="4">
    <source>
        <dbReference type="ARBA" id="ARBA00022989"/>
    </source>
</evidence>
<feature type="transmembrane region" description="Helical" evidence="6">
    <location>
        <begin position="12"/>
        <end position="34"/>
    </location>
</feature>
<dbReference type="InterPro" id="IPR019402">
    <property type="entry name" value="CWH43_N"/>
</dbReference>
<keyword evidence="4 6" id="KW-1133">Transmembrane helix</keyword>
<proteinExistence type="inferred from homology"/>
<protein>
    <recommendedName>
        <fullName evidence="7">CWH43-like N-terminal domain-containing protein</fullName>
    </recommendedName>
</protein>
<evidence type="ECO:0000256" key="6">
    <source>
        <dbReference type="SAM" id="Phobius"/>
    </source>
</evidence>
<organism evidence="8 9">
    <name type="scientific">Porites evermanni</name>
    <dbReference type="NCBI Taxonomy" id="104178"/>
    <lineage>
        <taxon>Eukaryota</taxon>
        <taxon>Metazoa</taxon>
        <taxon>Cnidaria</taxon>
        <taxon>Anthozoa</taxon>
        <taxon>Hexacorallia</taxon>
        <taxon>Scleractinia</taxon>
        <taxon>Fungiina</taxon>
        <taxon>Poritidae</taxon>
        <taxon>Porites</taxon>
    </lineage>
</organism>
<evidence type="ECO:0000256" key="1">
    <source>
        <dbReference type="ARBA" id="ARBA00004127"/>
    </source>
</evidence>
<feature type="transmembrane region" description="Helical" evidence="6">
    <location>
        <begin position="100"/>
        <end position="121"/>
    </location>
</feature>
<dbReference type="PANTHER" id="PTHR21324:SF2">
    <property type="entry name" value="EG:22E5.9 PROTEIN"/>
    <property type="match status" value="1"/>
</dbReference>
<keyword evidence="9" id="KW-1185">Reference proteome</keyword>
<dbReference type="EMBL" id="CALNXI010004859">
    <property type="protein sequence ID" value="CAH3196576.1"/>
    <property type="molecule type" value="Genomic_DNA"/>
</dbReference>
<dbReference type="InterPro" id="IPR050911">
    <property type="entry name" value="DRAM/TMEM150_Autophagy_Mod"/>
</dbReference>
<comment type="caution">
    <text evidence="8">The sequence shown here is derived from an EMBL/GenBank/DDBJ whole genome shotgun (WGS) entry which is preliminary data.</text>
</comment>
<keyword evidence="5 6" id="KW-0472">Membrane</keyword>
<dbReference type="Pfam" id="PF10277">
    <property type="entry name" value="Frag1"/>
    <property type="match status" value="1"/>
</dbReference>
<name>A0ABN8SYL8_9CNID</name>
<sequence>MEKTRTCFKPGLGCWVVVWVVIATISLVLSYAIARSNGHISFFVPAISDTTSKNPEGAVFAQLFNTTALITLILIAIRYFQVKMINRQVDGGESSHLSQLNSLSIVFGIGGALGASLVANFKSVEDNDDAVGIVHVIGAVILFTSGAGYCWTQTVATHQLTKFSSESRPVFTVRLVISCVLTISALIFFICEGLTYHGSLKHESSVQIVGNLFEWLAAWCFGLYALSFFKEFQNLSLSIQCIPRCGGKSSDALKYSTIPVSGIDENITDSD</sequence>
<dbReference type="Proteomes" id="UP001159427">
    <property type="component" value="Unassembled WGS sequence"/>
</dbReference>
<feature type="domain" description="CWH43-like N-terminal" evidence="7">
    <location>
        <begin position="16"/>
        <end position="234"/>
    </location>
</feature>
<evidence type="ECO:0000256" key="2">
    <source>
        <dbReference type="ARBA" id="ARBA00006565"/>
    </source>
</evidence>